<reference evidence="3" key="1">
    <citation type="submission" date="2015-05" db="EMBL/GenBank/DDBJ databases">
        <authorList>
            <person name="Rodrigo-Torres Lidia"/>
            <person name="Arahal R.David."/>
        </authorList>
    </citation>
    <scope>NUCLEOTIDE SEQUENCE [LARGE SCALE GENOMIC DNA]</scope>
    <source>
        <strain evidence="3">CECT 7321</strain>
    </source>
</reference>
<keyword evidence="3" id="KW-1185">Reference proteome</keyword>
<evidence type="ECO:0000313" key="3">
    <source>
        <dbReference type="Proteomes" id="UP000043764"/>
    </source>
</evidence>
<gene>
    <name evidence="2" type="ORF">NIT7321_00149</name>
</gene>
<dbReference type="RefSeq" id="WP_050672295.1">
    <property type="nucleotide sequence ID" value="NZ_CVRL01000002.1"/>
</dbReference>
<evidence type="ECO:0000259" key="1">
    <source>
        <dbReference type="Pfam" id="PF09343"/>
    </source>
</evidence>
<dbReference type="NCBIfam" id="TIGR02217">
    <property type="entry name" value="chp_TIGR02217"/>
    <property type="match status" value="1"/>
</dbReference>
<proteinExistence type="predicted"/>
<feature type="domain" description="DUF2460" evidence="1">
    <location>
        <begin position="12"/>
        <end position="217"/>
    </location>
</feature>
<evidence type="ECO:0000313" key="2">
    <source>
        <dbReference type="EMBL" id="CRL09320.1"/>
    </source>
</evidence>
<dbReference type="Proteomes" id="UP000043764">
    <property type="component" value="Unassembled WGS sequence"/>
</dbReference>
<dbReference type="STRING" id="481446.NIT7645_01519"/>
<dbReference type="EMBL" id="CVRL01000002">
    <property type="protein sequence ID" value="CRL09320.1"/>
    <property type="molecule type" value="Genomic_DNA"/>
</dbReference>
<protein>
    <recommendedName>
        <fullName evidence="1">DUF2460 domain-containing protein</fullName>
    </recommendedName>
</protein>
<dbReference type="InterPro" id="IPR011740">
    <property type="entry name" value="DUF2460"/>
</dbReference>
<organism evidence="2 3">
    <name type="scientific">Phaeobacter italicus</name>
    <dbReference type="NCBI Taxonomy" id="481446"/>
    <lineage>
        <taxon>Bacteria</taxon>
        <taxon>Pseudomonadati</taxon>
        <taxon>Pseudomonadota</taxon>
        <taxon>Alphaproteobacteria</taxon>
        <taxon>Rhodobacterales</taxon>
        <taxon>Roseobacteraceae</taxon>
        <taxon>Phaeobacter</taxon>
    </lineage>
</organism>
<accession>A0A0H5DCT4</accession>
<sequence>MDQTAPIAPCFHDVRFPASLSFGSIGGPERRTDVVTLANGFEERNTPWAHSRRRYDAGLGLRSLEDIEALIAFFEARQGQMYGFRWKDWSDYKSSAASQEVRFDDQVIGMGDGVRQDFQLTKSYRSGAQSYDRPISKPVVGSVRVGVEQDALQEGVDYTLDASTGLIRFTHPPESGLAVRAGFEFDVPVRFDTDRIQTSVASFQAGDVPNVPVVELRV</sequence>
<dbReference type="Pfam" id="PF09343">
    <property type="entry name" value="DUF2460"/>
    <property type="match status" value="1"/>
</dbReference>
<dbReference type="AlphaFoldDB" id="A0A0H5DCT4"/>
<name>A0A0H5DCT4_9RHOB</name>